<reference evidence="8 9" key="1">
    <citation type="journal article" date="2014" name="Am. J. Bot.">
        <title>Genome assembly and annotation for red clover (Trifolium pratense; Fabaceae).</title>
        <authorList>
            <person name="Istvanek J."/>
            <person name="Jaros M."/>
            <person name="Krenek A."/>
            <person name="Repkova J."/>
        </authorList>
    </citation>
    <scope>NUCLEOTIDE SEQUENCE [LARGE SCALE GENOMIC DNA]</scope>
    <source>
        <strain evidence="9">cv. Tatra</strain>
        <tissue evidence="8">Young leaves</tissue>
    </source>
</reference>
<feature type="domain" description="DNA2/NAM7 helicase helicase" evidence="5">
    <location>
        <begin position="232"/>
        <end position="358"/>
    </location>
</feature>
<dbReference type="SUPFAM" id="SSF52540">
    <property type="entry name" value="P-loop containing nucleoside triphosphate hydrolases"/>
    <property type="match status" value="1"/>
</dbReference>
<evidence type="ECO:0000256" key="4">
    <source>
        <dbReference type="ARBA" id="ARBA00022840"/>
    </source>
</evidence>
<feature type="domain" description="DNA2/NAM7 helicase helicase" evidence="5">
    <location>
        <begin position="632"/>
        <end position="710"/>
    </location>
</feature>
<dbReference type="PANTHER" id="PTHR10887">
    <property type="entry name" value="DNA2/NAM7 HELICASE FAMILY"/>
    <property type="match status" value="1"/>
</dbReference>
<dbReference type="InterPro" id="IPR027417">
    <property type="entry name" value="P-loop_NTPase"/>
</dbReference>
<dbReference type="InterPro" id="IPR047187">
    <property type="entry name" value="SF1_C_Upf1"/>
</dbReference>
<feature type="domain" description="DUF6469" evidence="7">
    <location>
        <begin position="91"/>
        <end position="188"/>
    </location>
</feature>
<dbReference type="InterPro" id="IPR041679">
    <property type="entry name" value="DNA2/NAM7-like_C"/>
</dbReference>
<dbReference type="InterPro" id="IPR045055">
    <property type="entry name" value="DNA2/NAM7-like"/>
</dbReference>
<dbReference type="GO" id="GO:0004386">
    <property type="term" value="F:helicase activity"/>
    <property type="evidence" value="ECO:0007669"/>
    <property type="project" value="UniProtKB-KW"/>
</dbReference>
<feature type="domain" description="DNA2/NAM7 helicase-like C-terminal" evidence="6">
    <location>
        <begin position="718"/>
        <end position="914"/>
    </location>
</feature>
<sequence length="1019" mass="116732">MFVVIVFSQVHKIPETFKSTTDYKNSFIPLLCEETHSDLSSSLYGVSRAPFCEIERVEGSKEMKLPKSRQQFKQFHHIIWLKSTTESNRVETGDGNYEPGSGDLIAITTIRPRSLNDLNTLKSPYHIAYVNGSKNGSSDRITVLSSKSMEMDIEHDSRRNNTQKLYAVFLMNMITNVRIWKALNTQSNGDHLSIIEEVLQPGLNCGENCKMCMSGSNSQVSFITKDIIRSQNLNESQEDAVSSCVGMINCSHSSTKLIWGPPGTGKTKTVACLLFSLLKLKTRTLTCAPTNTAVLQVATRLRSLVMDSLEHDSYGLGDIVLFGNGKRMKIDSYPGLQDIFLDYRVKNLMKCFAEWKHNFKSMIELLRDPKEQYFLEIFQKDFAMKKNSTIAYAYHACKRQGLVMKFEVFVQTAWRDITKLYQLDEKDRKECLLTTEQFVKQKVEKLRMSGLKFLIQTMYTNLVQLFENPRDKIFSKMGYKSFDDFAMKNTLGSTYCSYKQNKGKDKYDDSVTFEDYVKRAKKDIIELYQSIMTMEQFVKKRFGELREKLKFLLHTLYTHMPKSFISVNNMLQALDLLKSLEISLSKAKFKKIVDDCEEECIPSCFGPSSLERNECLRILSSLFNSISLPEFQAKDQVEKFCLSNASLILCTASNSIKLYTEGLRHVQFLVIDEAAQLKECESTIPLQLPGLCHCILIGDERQLPALVKSKIADKCEFGRSMFERLLILGYKRHMLNVQYRMHPSISLFPSKEFYDGKLTDAFIVREERYNKRFLEGKMYAPYSFINIAKGKEQFHRGHSLKNMIEVAVISKILESLKQEFMKTKKKVSIGIISPYNAQVYEIQEKVKQYTFASDTEFSVSVRSVDGFQGGEEDIVIMSTVRSNDCGKVGFLANRQRTNVAITRARYCLWIIGNANTLMDSHSIWRNVVIDAKIRDCFHNADEDKKLAGAIEDVLLELDLLEESDSLFKKLSLGGKTEKSTTSSSSSLMKNIYELKCYEPRRDTDIGLNTDSWTQTPQHQ</sequence>
<keyword evidence="3" id="KW-0347">Helicase</keyword>
<gene>
    <name evidence="8" type="ORF">L195_g014261</name>
</gene>
<dbReference type="AlphaFoldDB" id="A0A2K3PQE8"/>
<name>A0A2K3PQE8_TRIPR</name>
<comment type="caution">
    <text evidence="8">The sequence shown here is derived from an EMBL/GenBank/DDBJ whole genome shotgun (WGS) entry which is preliminary data.</text>
</comment>
<reference evidence="8 9" key="2">
    <citation type="journal article" date="2017" name="Front. Plant Sci.">
        <title>Gene Classification and Mining of Molecular Markers Useful in Red Clover (Trifolium pratense) Breeding.</title>
        <authorList>
            <person name="Istvanek J."/>
            <person name="Dluhosova J."/>
            <person name="Dluhos P."/>
            <person name="Patkova L."/>
            <person name="Nedelnik J."/>
            <person name="Repkova J."/>
        </authorList>
    </citation>
    <scope>NUCLEOTIDE SEQUENCE [LARGE SCALE GENOMIC DNA]</scope>
    <source>
        <strain evidence="9">cv. Tatra</strain>
        <tissue evidence="8">Young leaves</tissue>
    </source>
</reference>
<evidence type="ECO:0000256" key="2">
    <source>
        <dbReference type="ARBA" id="ARBA00022801"/>
    </source>
</evidence>
<protein>
    <submittedName>
        <fullName evidence="8">DNA-binding protein smubp-2</fullName>
    </submittedName>
</protein>
<keyword evidence="8" id="KW-0238">DNA-binding</keyword>
<proteinExistence type="predicted"/>
<evidence type="ECO:0000259" key="5">
    <source>
        <dbReference type="Pfam" id="PF13086"/>
    </source>
</evidence>
<accession>A0A2K3PQE8</accession>
<dbReference type="InterPro" id="IPR041677">
    <property type="entry name" value="DNA2/NAM7_AAA_11"/>
</dbReference>
<dbReference type="Pfam" id="PF20073">
    <property type="entry name" value="DUF6469"/>
    <property type="match status" value="1"/>
</dbReference>
<dbReference type="Pfam" id="PF13086">
    <property type="entry name" value="AAA_11"/>
    <property type="match status" value="2"/>
</dbReference>
<evidence type="ECO:0000259" key="6">
    <source>
        <dbReference type="Pfam" id="PF13087"/>
    </source>
</evidence>
<evidence type="ECO:0000313" key="9">
    <source>
        <dbReference type="Proteomes" id="UP000236291"/>
    </source>
</evidence>
<evidence type="ECO:0000313" key="8">
    <source>
        <dbReference type="EMBL" id="PNY17516.1"/>
    </source>
</evidence>
<keyword evidence="2" id="KW-0378">Hydrolase</keyword>
<dbReference type="GO" id="GO:0016787">
    <property type="term" value="F:hydrolase activity"/>
    <property type="evidence" value="ECO:0007669"/>
    <property type="project" value="UniProtKB-KW"/>
</dbReference>
<dbReference type="Proteomes" id="UP000236291">
    <property type="component" value="Unassembled WGS sequence"/>
</dbReference>
<organism evidence="8 9">
    <name type="scientific">Trifolium pratense</name>
    <name type="common">Red clover</name>
    <dbReference type="NCBI Taxonomy" id="57577"/>
    <lineage>
        <taxon>Eukaryota</taxon>
        <taxon>Viridiplantae</taxon>
        <taxon>Streptophyta</taxon>
        <taxon>Embryophyta</taxon>
        <taxon>Tracheophyta</taxon>
        <taxon>Spermatophyta</taxon>
        <taxon>Magnoliopsida</taxon>
        <taxon>eudicotyledons</taxon>
        <taxon>Gunneridae</taxon>
        <taxon>Pentapetalae</taxon>
        <taxon>rosids</taxon>
        <taxon>fabids</taxon>
        <taxon>Fabales</taxon>
        <taxon>Fabaceae</taxon>
        <taxon>Papilionoideae</taxon>
        <taxon>50 kb inversion clade</taxon>
        <taxon>NPAAA clade</taxon>
        <taxon>Hologalegina</taxon>
        <taxon>IRL clade</taxon>
        <taxon>Trifolieae</taxon>
        <taxon>Trifolium</taxon>
    </lineage>
</organism>
<dbReference type="GO" id="GO:0005694">
    <property type="term" value="C:chromosome"/>
    <property type="evidence" value="ECO:0007669"/>
    <property type="project" value="UniProtKB-ARBA"/>
</dbReference>
<dbReference type="GO" id="GO:0005524">
    <property type="term" value="F:ATP binding"/>
    <property type="evidence" value="ECO:0007669"/>
    <property type="project" value="UniProtKB-KW"/>
</dbReference>
<dbReference type="CDD" id="cd18808">
    <property type="entry name" value="SF1_C_Upf1"/>
    <property type="match status" value="1"/>
</dbReference>
<evidence type="ECO:0000259" key="7">
    <source>
        <dbReference type="Pfam" id="PF20073"/>
    </source>
</evidence>
<dbReference type="InterPro" id="IPR045529">
    <property type="entry name" value="DUF6469"/>
</dbReference>
<dbReference type="FunFam" id="3.40.50.300:FF:000326">
    <property type="entry name" value="P-loop containing nucleoside triphosphate hydrolase"/>
    <property type="match status" value="1"/>
</dbReference>
<dbReference type="Gene3D" id="3.40.50.300">
    <property type="entry name" value="P-loop containing nucleotide triphosphate hydrolases"/>
    <property type="match status" value="2"/>
</dbReference>
<dbReference type="EMBL" id="ASHM01009431">
    <property type="protein sequence ID" value="PNY17516.1"/>
    <property type="molecule type" value="Genomic_DNA"/>
</dbReference>
<dbReference type="Pfam" id="PF13087">
    <property type="entry name" value="AAA_12"/>
    <property type="match status" value="1"/>
</dbReference>
<dbReference type="PANTHER" id="PTHR10887:SF522">
    <property type="entry name" value="P-LOOP CONTAINING NUCLEOSIDE TRIPHOSPHATE HYDROLASES SUPERFAMILY PROTEIN"/>
    <property type="match status" value="1"/>
</dbReference>
<evidence type="ECO:0000256" key="1">
    <source>
        <dbReference type="ARBA" id="ARBA00022741"/>
    </source>
</evidence>
<keyword evidence="1" id="KW-0547">Nucleotide-binding</keyword>
<evidence type="ECO:0000256" key="3">
    <source>
        <dbReference type="ARBA" id="ARBA00022806"/>
    </source>
</evidence>
<keyword evidence="4" id="KW-0067">ATP-binding</keyword>
<dbReference type="GO" id="GO:0003677">
    <property type="term" value="F:DNA binding"/>
    <property type="evidence" value="ECO:0007669"/>
    <property type="project" value="UniProtKB-KW"/>
</dbReference>